<feature type="transmembrane region" description="Helical" evidence="1">
    <location>
        <begin position="129"/>
        <end position="148"/>
    </location>
</feature>
<dbReference type="RefSeq" id="WP_307322112.1">
    <property type="nucleotide sequence ID" value="NZ_JAUSUG010000002.1"/>
</dbReference>
<feature type="transmembrane region" description="Helical" evidence="1">
    <location>
        <begin position="95"/>
        <end position="117"/>
    </location>
</feature>
<keyword evidence="1" id="KW-0472">Membrane</keyword>
<accession>A0ABT9ZTF9</accession>
<keyword evidence="1" id="KW-0812">Transmembrane</keyword>
<dbReference type="EMBL" id="JAUSUG010000002">
    <property type="protein sequence ID" value="MDQ0253450.1"/>
    <property type="molecule type" value="Genomic_DNA"/>
</dbReference>
<gene>
    <name evidence="2" type="ORF">J2S74_000822</name>
</gene>
<proteinExistence type="predicted"/>
<evidence type="ECO:0000313" key="2">
    <source>
        <dbReference type="EMBL" id="MDQ0253450.1"/>
    </source>
</evidence>
<dbReference type="NCBIfam" id="NF041644">
    <property type="entry name" value="CBO0543_fam"/>
    <property type="match status" value="1"/>
</dbReference>
<evidence type="ECO:0000313" key="3">
    <source>
        <dbReference type="Proteomes" id="UP001230005"/>
    </source>
</evidence>
<reference evidence="2 3" key="1">
    <citation type="submission" date="2023-07" db="EMBL/GenBank/DDBJ databases">
        <title>Genomic Encyclopedia of Type Strains, Phase IV (KMG-IV): sequencing the most valuable type-strain genomes for metagenomic binning, comparative biology and taxonomic classification.</title>
        <authorList>
            <person name="Goeker M."/>
        </authorList>
    </citation>
    <scope>NUCLEOTIDE SEQUENCE [LARGE SCALE GENOMIC DNA]</scope>
    <source>
        <strain evidence="2 3">DSM 9768</strain>
    </source>
</reference>
<sequence>MSYTKEKTLLASTWIICFFLLIFLVPKEKRMHAYVAFLFKQLITWSAGLIVAEKGWIKYPYREFKKSNTSFTFEYFVFPTLSALFNVHYPEKKSIFVKGLYYLFFTAVISLPELYAVRNTKLIKYCNWTWYWSFISIWLTFYISRIHYRWFFKCVD</sequence>
<keyword evidence="1" id="KW-1133">Transmembrane helix</keyword>
<organism evidence="2 3">
    <name type="scientific">Evansella vedderi</name>
    <dbReference type="NCBI Taxonomy" id="38282"/>
    <lineage>
        <taxon>Bacteria</taxon>
        <taxon>Bacillati</taxon>
        <taxon>Bacillota</taxon>
        <taxon>Bacilli</taxon>
        <taxon>Bacillales</taxon>
        <taxon>Bacillaceae</taxon>
        <taxon>Evansella</taxon>
    </lineage>
</organism>
<dbReference type="InterPro" id="IPR048147">
    <property type="entry name" value="CBO0543-like"/>
</dbReference>
<protein>
    <submittedName>
        <fullName evidence="2">Uncharacterized protein</fullName>
    </submittedName>
</protein>
<keyword evidence="3" id="KW-1185">Reference proteome</keyword>
<name>A0ABT9ZTF9_9BACI</name>
<evidence type="ECO:0000256" key="1">
    <source>
        <dbReference type="SAM" id="Phobius"/>
    </source>
</evidence>
<dbReference type="Proteomes" id="UP001230005">
    <property type="component" value="Unassembled WGS sequence"/>
</dbReference>
<feature type="transmembrane region" description="Helical" evidence="1">
    <location>
        <begin position="7"/>
        <end position="25"/>
    </location>
</feature>
<feature type="transmembrane region" description="Helical" evidence="1">
    <location>
        <begin position="31"/>
        <end position="52"/>
    </location>
</feature>
<comment type="caution">
    <text evidence="2">The sequence shown here is derived from an EMBL/GenBank/DDBJ whole genome shotgun (WGS) entry which is preliminary data.</text>
</comment>